<evidence type="ECO:0000313" key="2">
    <source>
        <dbReference type="EMBL" id="OXU31321.1"/>
    </source>
</evidence>
<sequence length="163" mass="17911">MDQMFQTVIMSVELDETSGYVTIRFGPPRKLTLVVLLLNKYGPNNTRSFKVTNQGADDATATLTIAYRAITSTTELLQTSEPTNNQESDQYSDILGNSTNSNATDTDNTDSYENSDDFDSMSNTDRTNNDNNDAIDDANNDAPIDNNNDAPRLNDSIHSLGVL</sequence>
<evidence type="ECO:0000313" key="3">
    <source>
        <dbReference type="Proteomes" id="UP000215335"/>
    </source>
</evidence>
<comment type="caution">
    <text evidence="2">The sequence shown here is derived from an EMBL/GenBank/DDBJ whole genome shotgun (WGS) entry which is preliminary data.</text>
</comment>
<keyword evidence="3" id="KW-1185">Reference proteome</keyword>
<protein>
    <submittedName>
        <fullName evidence="2">Uncharacterized protein</fullName>
    </submittedName>
</protein>
<dbReference type="Proteomes" id="UP000215335">
    <property type="component" value="Unassembled WGS sequence"/>
</dbReference>
<accession>A0A232FKQ3</accession>
<feature type="compositionally biased region" description="Low complexity" evidence="1">
    <location>
        <begin position="123"/>
        <end position="132"/>
    </location>
</feature>
<organism evidence="2 3">
    <name type="scientific">Trichomalopsis sarcophagae</name>
    <dbReference type="NCBI Taxonomy" id="543379"/>
    <lineage>
        <taxon>Eukaryota</taxon>
        <taxon>Metazoa</taxon>
        <taxon>Ecdysozoa</taxon>
        <taxon>Arthropoda</taxon>
        <taxon>Hexapoda</taxon>
        <taxon>Insecta</taxon>
        <taxon>Pterygota</taxon>
        <taxon>Neoptera</taxon>
        <taxon>Endopterygota</taxon>
        <taxon>Hymenoptera</taxon>
        <taxon>Apocrita</taxon>
        <taxon>Proctotrupomorpha</taxon>
        <taxon>Chalcidoidea</taxon>
        <taxon>Pteromalidae</taxon>
        <taxon>Pteromalinae</taxon>
        <taxon>Trichomalopsis</taxon>
    </lineage>
</organism>
<feature type="compositionally biased region" description="Acidic residues" evidence="1">
    <location>
        <begin position="107"/>
        <end position="119"/>
    </location>
</feature>
<reference evidence="2 3" key="1">
    <citation type="journal article" date="2017" name="Curr. Biol.">
        <title>The Evolution of Venom by Co-option of Single-Copy Genes.</title>
        <authorList>
            <person name="Martinson E.O."/>
            <person name="Mrinalini"/>
            <person name="Kelkar Y.D."/>
            <person name="Chang C.H."/>
            <person name="Werren J.H."/>
        </authorList>
    </citation>
    <scope>NUCLEOTIDE SEQUENCE [LARGE SCALE GENOMIC DNA]</scope>
    <source>
        <strain evidence="2 3">Alberta</strain>
        <tissue evidence="2">Whole body</tissue>
    </source>
</reference>
<feature type="region of interest" description="Disordered" evidence="1">
    <location>
        <begin position="76"/>
        <end position="163"/>
    </location>
</feature>
<proteinExistence type="predicted"/>
<dbReference type="EMBL" id="NNAY01000069">
    <property type="protein sequence ID" value="OXU31321.1"/>
    <property type="molecule type" value="Genomic_DNA"/>
</dbReference>
<dbReference type="AlphaFoldDB" id="A0A232FKQ3"/>
<name>A0A232FKQ3_9HYME</name>
<gene>
    <name evidence="2" type="ORF">TSAR_006355</name>
</gene>
<evidence type="ECO:0000256" key="1">
    <source>
        <dbReference type="SAM" id="MobiDB-lite"/>
    </source>
</evidence>
<feature type="compositionally biased region" description="Low complexity" evidence="1">
    <location>
        <begin position="140"/>
        <end position="151"/>
    </location>
</feature>
<feature type="compositionally biased region" description="Polar residues" evidence="1">
    <location>
        <begin position="76"/>
        <end position="91"/>
    </location>
</feature>
<feature type="compositionally biased region" description="Low complexity" evidence="1">
    <location>
        <begin position="97"/>
        <end position="106"/>
    </location>
</feature>